<organism evidence="2">
    <name type="scientific">bioreactor metagenome</name>
    <dbReference type="NCBI Taxonomy" id="1076179"/>
    <lineage>
        <taxon>unclassified sequences</taxon>
        <taxon>metagenomes</taxon>
        <taxon>ecological metagenomes</taxon>
    </lineage>
</organism>
<comment type="caution">
    <text evidence="2">The sequence shown here is derived from an EMBL/GenBank/DDBJ whole genome shotgun (WGS) entry which is preliminary data.</text>
</comment>
<sequence>MGMTGEGASLHCGNARLTALGRTATDATATPLVAAAAWAAGTTSESSTLAVGGPEGGLTSGEPPMIAPLPPPLPPPGPGPGSGALPPPPPPPQAVISTTSIKLAHREGMRLPCVHPCITCSPRPAQGQRCYLVKALSASLMPSLTPTSVGSFLRAAEASLSE</sequence>
<feature type="compositionally biased region" description="Pro residues" evidence="1">
    <location>
        <begin position="65"/>
        <end position="93"/>
    </location>
</feature>
<dbReference type="AlphaFoldDB" id="A0A645I2A2"/>
<dbReference type="EMBL" id="VSSQ01105328">
    <property type="protein sequence ID" value="MPN45427.1"/>
    <property type="molecule type" value="Genomic_DNA"/>
</dbReference>
<protein>
    <submittedName>
        <fullName evidence="2">Uncharacterized protein</fullName>
    </submittedName>
</protein>
<evidence type="ECO:0000313" key="2">
    <source>
        <dbReference type="EMBL" id="MPN45427.1"/>
    </source>
</evidence>
<accession>A0A645I2A2</accession>
<feature type="region of interest" description="Disordered" evidence="1">
    <location>
        <begin position="43"/>
        <end position="95"/>
    </location>
</feature>
<evidence type="ECO:0000256" key="1">
    <source>
        <dbReference type="SAM" id="MobiDB-lite"/>
    </source>
</evidence>
<gene>
    <name evidence="2" type="ORF">SDC9_192994</name>
</gene>
<name>A0A645I2A2_9ZZZZ</name>
<proteinExistence type="predicted"/>
<reference evidence="2" key="1">
    <citation type="submission" date="2019-08" db="EMBL/GenBank/DDBJ databases">
        <authorList>
            <person name="Kucharzyk K."/>
            <person name="Murdoch R.W."/>
            <person name="Higgins S."/>
            <person name="Loffler F."/>
        </authorList>
    </citation>
    <scope>NUCLEOTIDE SEQUENCE</scope>
</reference>